<comment type="subcellular location">
    <subcellularLocation>
        <location evidence="1">Membrane</location>
        <topology evidence="1">Single-pass membrane protein</topology>
    </subcellularLocation>
    <subcellularLocation>
        <location evidence="11">Plastid</location>
        <location evidence="11">Chloroplast thylakoid membrane</location>
        <topology evidence="11">Single-pass membrane protein</topology>
    </subcellularLocation>
</comment>
<evidence type="ECO:0000256" key="7">
    <source>
        <dbReference type="ARBA" id="ARBA00023078"/>
    </source>
</evidence>
<comment type="subunit">
    <text evidence="10">PSII is composed of 1 copy each of membrane proteins PsbA, PsbB, PsbC, PsbD, PsbE, PsbF, PsbH, PsbI, PsbJ, PsbK, PsbL, PsbM, PsbT, PsbY, PsbZ, Psb30/Ycf12, peripheral proteins of the oxygen-evolving complex and a large number of cofactors. It forms dimeric complexes.</text>
</comment>
<evidence type="ECO:0000256" key="6">
    <source>
        <dbReference type="ARBA" id="ARBA00022989"/>
    </source>
</evidence>
<evidence type="ECO:0000256" key="4">
    <source>
        <dbReference type="ARBA" id="ARBA00022640"/>
    </source>
</evidence>
<evidence type="ECO:0000256" key="9">
    <source>
        <dbReference type="ARBA" id="ARBA00023276"/>
    </source>
</evidence>
<keyword evidence="6 11" id="KW-1133">Transmembrane helix</keyword>
<dbReference type="Pfam" id="PF05969">
    <property type="entry name" value="PSII_Ycf12"/>
    <property type="match status" value="1"/>
</dbReference>
<evidence type="ECO:0000313" key="12">
    <source>
        <dbReference type="EMBL" id="AYQ93579.1"/>
    </source>
</evidence>
<comment type="similarity">
    <text evidence="11">Belongs to the Psb30/Ycf12 family.</text>
</comment>
<dbReference type="HAMAP" id="MF_01329">
    <property type="entry name" value="PSII_Psb30_Ycf12"/>
    <property type="match status" value="1"/>
</dbReference>
<name>A0A3G3LLJ5_9EUGL</name>
<keyword evidence="3 11" id="KW-0602">Photosynthesis</keyword>
<keyword evidence="5 11" id="KW-0812">Transmembrane</keyword>
<keyword evidence="7 11" id="KW-0793">Thylakoid</keyword>
<geneLocation type="chloroplast" evidence="12"/>
<evidence type="ECO:0000256" key="3">
    <source>
        <dbReference type="ARBA" id="ARBA00022531"/>
    </source>
</evidence>
<keyword evidence="4 12" id="KW-0934">Plastid</keyword>
<comment type="function">
    <text evidence="11">A core subunit of photosystem II (PSII), probably helps stabilize the reaction center.</text>
</comment>
<keyword evidence="8 11" id="KW-0472">Membrane</keyword>
<dbReference type="GO" id="GO:0009523">
    <property type="term" value="C:photosystem II"/>
    <property type="evidence" value="ECO:0007669"/>
    <property type="project" value="UniProtKB-KW"/>
</dbReference>
<sequence length="34" mass="3471">MNIGELIAQLASLILIVASGPIIIGLLALKQGNL</sequence>
<organism evidence="12">
    <name type="scientific">Lepocinclis playfairiana</name>
    <dbReference type="NCBI Taxonomy" id="1403386"/>
    <lineage>
        <taxon>Eukaryota</taxon>
        <taxon>Discoba</taxon>
        <taxon>Euglenozoa</taxon>
        <taxon>Euglenida</taxon>
        <taxon>Spirocuta</taxon>
        <taxon>Euglenophyceae</taxon>
        <taxon>Euglenales</taxon>
        <taxon>Phacaceae</taxon>
        <taxon>Lepocinclis</taxon>
    </lineage>
</organism>
<reference evidence="12" key="1">
    <citation type="journal article" date="2018" name="Sci. Rep.">
        <title>Dynamic evolution of inverted repeats in Euglenophyta plastid genomes.</title>
        <authorList>
            <person name="Karnkowska A."/>
            <person name="Bennett M.S."/>
            <person name="Triemer R.E."/>
        </authorList>
    </citation>
    <scope>NUCLEOTIDE SEQUENCE</scope>
</reference>
<protein>
    <recommendedName>
        <fullName evidence="11">Photosystem II reaction center protein Psb30</fullName>
    </recommendedName>
    <alternativeName>
        <fullName evidence="11">Photosystem II reaction center protein Ycf12</fullName>
    </alternativeName>
</protein>
<evidence type="ECO:0000256" key="10">
    <source>
        <dbReference type="ARBA" id="ARBA00038830"/>
    </source>
</evidence>
<dbReference type="AlphaFoldDB" id="A0A3G3LLJ5"/>
<gene>
    <name evidence="11" type="primary">psb30</name>
    <name evidence="11" type="synonym">ycf12</name>
</gene>
<evidence type="ECO:0000256" key="8">
    <source>
        <dbReference type="ARBA" id="ARBA00023136"/>
    </source>
</evidence>
<dbReference type="GO" id="GO:0015979">
    <property type="term" value="P:photosynthesis"/>
    <property type="evidence" value="ECO:0007669"/>
    <property type="project" value="UniProtKB-KW"/>
</dbReference>
<proteinExistence type="inferred from homology"/>
<evidence type="ECO:0000256" key="5">
    <source>
        <dbReference type="ARBA" id="ARBA00022692"/>
    </source>
</evidence>
<feature type="transmembrane region" description="Helical" evidence="11">
    <location>
        <begin position="6"/>
        <end position="29"/>
    </location>
</feature>
<dbReference type="EMBL" id="MH898671">
    <property type="protein sequence ID" value="AYQ93579.1"/>
    <property type="molecule type" value="Genomic_DNA"/>
</dbReference>
<evidence type="ECO:0000256" key="1">
    <source>
        <dbReference type="ARBA" id="ARBA00004167"/>
    </source>
</evidence>
<keyword evidence="2 12" id="KW-0150">Chloroplast</keyword>
<comment type="subunit">
    <text evidence="11">PSII is composed of 1 copy each of membrane proteins PsbA, PsbB, PsbC, PsbD, PsbE, PsbF, PsbH, PsbI, PsbJ, PsbK, PsbL, PsbM, PsbT, PsbX, PsbY, PsbZ, Psb30/Ycf12, peripheral proteins of the oxygen-evolving complex and a large number of cofactors. It forms dimeric complexes.</text>
</comment>
<dbReference type="InterPro" id="IPR010284">
    <property type="entry name" value="PSII_Ycf12_core-subunit"/>
</dbReference>
<dbReference type="GO" id="GO:0009535">
    <property type="term" value="C:chloroplast thylakoid membrane"/>
    <property type="evidence" value="ECO:0007669"/>
    <property type="project" value="UniProtKB-SubCell"/>
</dbReference>
<dbReference type="NCBIfam" id="NF010239">
    <property type="entry name" value="PRK13686.1"/>
    <property type="match status" value="1"/>
</dbReference>
<keyword evidence="9 11" id="KW-0604">Photosystem II</keyword>
<evidence type="ECO:0000256" key="2">
    <source>
        <dbReference type="ARBA" id="ARBA00022528"/>
    </source>
</evidence>
<accession>A0A3G3LLJ5</accession>
<evidence type="ECO:0000256" key="11">
    <source>
        <dbReference type="HAMAP-Rule" id="MF_01329"/>
    </source>
</evidence>